<name>U4KVW5_PYROM</name>
<feature type="region of interest" description="Disordered" evidence="1">
    <location>
        <begin position="78"/>
        <end position="101"/>
    </location>
</feature>
<protein>
    <submittedName>
        <fullName evidence="2">Uncharacterized protein</fullName>
    </submittedName>
</protein>
<accession>U4KVW5</accession>
<feature type="region of interest" description="Disordered" evidence="1">
    <location>
        <begin position="32"/>
        <end position="56"/>
    </location>
</feature>
<organism evidence="2 3">
    <name type="scientific">Pyronema omphalodes (strain CBS 100304)</name>
    <name type="common">Pyronema confluens</name>
    <dbReference type="NCBI Taxonomy" id="1076935"/>
    <lineage>
        <taxon>Eukaryota</taxon>
        <taxon>Fungi</taxon>
        <taxon>Dikarya</taxon>
        <taxon>Ascomycota</taxon>
        <taxon>Pezizomycotina</taxon>
        <taxon>Pezizomycetes</taxon>
        <taxon>Pezizales</taxon>
        <taxon>Pyronemataceae</taxon>
        <taxon>Pyronema</taxon>
    </lineage>
</organism>
<evidence type="ECO:0000313" key="2">
    <source>
        <dbReference type="EMBL" id="CCX05788.1"/>
    </source>
</evidence>
<sequence length="139" mass="15319">MSSATATRKISTRQRISEGLREIKSKVLESKQRLTESLKPRTRSRSTRTSLSSFRAGSSVLVTSTTAAVNSDIIESSPMEHNSASITKNKGRESISFPDGNSSLENKIIHSTAIRGRMSYTIATITKTIADFRAYLCQF</sequence>
<keyword evidence="3" id="KW-1185">Reference proteome</keyword>
<dbReference type="Proteomes" id="UP000018144">
    <property type="component" value="Unassembled WGS sequence"/>
</dbReference>
<feature type="compositionally biased region" description="Polar residues" evidence="1">
    <location>
        <begin position="79"/>
        <end position="88"/>
    </location>
</feature>
<reference evidence="2 3" key="1">
    <citation type="journal article" date="2013" name="PLoS Genet.">
        <title>The genome and development-dependent transcriptomes of Pyronema confluens: a window into fungal evolution.</title>
        <authorList>
            <person name="Traeger S."/>
            <person name="Altegoer F."/>
            <person name="Freitag M."/>
            <person name="Gabaldon T."/>
            <person name="Kempken F."/>
            <person name="Kumar A."/>
            <person name="Marcet-Houben M."/>
            <person name="Poggeler S."/>
            <person name="Stajich J.E."/>
            <person name="Nowrousian M."/>
        </authorList>
    </citation>
    <scope>NUCLEOTIDE SEQUENCE [LARGE SCALE GENOMIC DNA]</scope>
    <source>
        <strain evidence="3">CBS 100304</strain>
        <tissue evidence="2">Vegetative mycelium</tissue>
    </source>
</reference>
<gene>
    <name evidence="2" type="ORF">PCON_05375</name>
</gene>
<dbReference type="EMBL" id="HF935273">
    <property type="protein sequence ID" value="CCX05788.1"/>
    <property type="molecule type" value="Genomic_DNA"/>
</dbReference>
<evidence type="ECO:0000313" key="3">
    <source>
        <dbReference type="Proteomes" id="UP000018144"/>
    </source>
</evidence>
<dbReference type="AlphaFoldDB" id="U4KVW5"/>
<evidence type="ECO:0000256" key="1">
    <source>
        <dbReference type="SAM" id="MobiDB-lite"/>
    </source>
</evidence>
<proteinExistence type="predicted"/>